<dbReference type="SUPFAM" id="SSF88659">
    <property type="entry name" value="Sigma3 and sigma4 domains of RNA polymerase sigma factors"/>
    <property type="match status" value="1"/>
</dbReference>
<dbReference type="RefSeq" id="WP_117969176.1">
    <property type="nucleotide sequence ID" value="NZ_CATWJF010000015.1"/>
</dbReference>
<dbReference type="EMBL" id="QSFD01000001">
    <property type="protein sequence ID" value="RHA20609.1"/>
    <property type="molecule type" value="Genomic_DNA"/>
</dbReference>
<name>A0A413RCZ3_9FIRM</name>
<dbReference type="AlphaFoldDB" id="A0A413RCZ3"/>
<evidence type="ECO:0000313" key="2">
    <source>
        <dbReference type="EMBL" id="RHA20609.1"/>
    </source>
</evidence>
<evidence type="ECO:0008006" key="4">
    <source>
        <dbReference type="Google" id="ProtNLM"/>
    </source>
</evidence>
<proteinExistence type="predicted"/>
<accession>A0A413RCZ3</accession>
<feature type="coiled-coil region" evidence="1">
    <location>
        <begin position="16"/>
        <end position="43"/>
    </location>
</feature>
<gene>
    <name evidence="2" type="ORF">DW944_00120</name>
</gene>
<keyword evidence="3" id="KW-1185">Reference proteome</keyword>
<organism evidence="2 3">
    <name type="scientific">Eubacterium ventriosum</name>
    <dbReference type="NCBI Taxonomy" id="39496"/>
    <lineage>
        <taxon>Bacteria</taxon>
        <taxon>Bacillati</taxon>
        <taxon>Bacillota</taxon>
        <taxon>Clostridia</taxon>
        <taxon>Eubacteriales</taxon>
        <taxon>Eubacteriaceae</taxon>
        <taxon>Eubacterium</taxon>
    </lineage>
</organism>
<dbReference type="Proteomes" id="UP000284779">
    <property type="component" value="Unassembled WGS sequence"/>
</dbReference>
<evidence type="ECO:0000256" key="1">
    <source>
        <dbReference type="SAM" id="Coils"/>
    </source>
</evidence>
<comment type="caution">
    <text evidence="2">The sequence shown here is derived from an EMBL/GenBank/DDBJ whole genome shotgun (WGS) entry which is preliminary data.</text>
</comment>
<keyword evidence="1" id="KW-0175">Coiled coil</keyword>
<dbReference type="InterPro" id="IPR013324">
    <property type="entry name" value="RNA_pol_sigma_r3/r4-like"/>
</dbReference>
<evidence type="ECO:0000313" key="3">
    <source>
        <dbReference type="Proteomes" id="UP000284779"/>
    </source>
</evidence>
<reference evidence="2 3" key="1">
    <citation type="submission" date="2018-08" db="EMBL/GenBank/DDBJ databases">
        <title>A genome reference for cultivated species of the human gut microbiota.</title>
        <authorList>
            <person name="Zou Y."/>
            <person name="Xue W."/>
            <person name="Luo G."/>
        </authorList>
    </citation>
    <scope>NUCLEOTIDE SEQUENCE [LARGE SCALE GENOMIC DNA]</scope>
    <source>
        <strain evidence="2 3">AM44-11BH</strain>
    </source>
</reference>
<protein>
    <recommendedName>
        <fullName evidence="4">DUF1492 domain-containing protein</fullName>
    </recommendedName>
</protein>
<sequence>MQKNIERIESLEEMTAKEYLNQVRNLESKMKILKEEIDTLREMVVSTGAIQQGERVLSSGTQDKMAETICKINEKECEWNDLMREFALSRANVIINIQKLNNPEYEQILYKRYCQSKKWEEIALEMNISYRHVLRLHGYALKDIEPVLNVS</sequence>